<feature type="transmembrane region" description="Helical" evidence="1">
    <location>
        <begin position="222"/>
        <end position="243"/>
    </location>
</feature>
<dbReference type="EMBL" id="PUIB01000018">
    <property type="protein sequence ID" value="PQO33001.1"/>
    <property type="molecule type" value="Genomic_DNA"/>
</dbReference>
<name>A0A2S8FLG6_9BACT</name>
<feature type="transmembrane region" description="Helical" evidence="1">
    <location>
        <begin position="122"/>
        <end position="141"/>
    </location>
</feature>
<reference evidence="2 3" key="1">
    <citation type="submission" date="2018-02" db="EMBL/GenBank/DDBJ databases">
        <title>Comparative genomes isolates from brazilian mangrove.</title>
        <authorList>
            <person name="Araujo J.E."/>
            <person name="Taketani R.G."/>
            <person name="Silva M.C.P."/>
            <person name="Loureco M.V."/>
            <person name="Andreote F.D."/>
        </authorList>
    </citation>
    <scope>NUCLEOTIDE SEQUENCE [LARGE SCALE GENOMIC DNA]</scope>
    <source>
        <strain evidence="2 3">NAP PRIS-MGV</strain>
    </source>
</reference>
<comment type="caution">
    <text evidence="2">The sequence shown here is derived from an EMBL/GenBank/DDBJ whole genome shotgun (WGS) entry which is preliminary data.</text>
</comment>
<feature type="transmembrane region" description="Helical" evidence="1">
    <location>
        <begin position="147"/>
        <end position="168"/>
    </location>
</feature>
<dbReference type="RefSeq" id="WP_105356092.1">
    <property type="nucleotide sequence ID" value="NZ_PUIB01000018.1"/>
</dbReference>
<feature type="transmembrane region" description="Helical" evidence="1">
    <location>
        <begin position="44"/>
        <end position="68"/>
    </location>
</feature>
<feature type="transmembrane region" description="Helical" evidence="1">
    <location>
        <begin position="12"/>
        <end position="32"/>
    </location>
</feature>
<keyword evidence="1" id="KW-0472">Membrane</keyword>
<dbReference type="OrthoDB" id="291310at2"/>
<feature type="transmembrane region" description="Helical" evidence="1">
    <location>
        <begin position="80"/>
        <end position="97"/>
    </location>
</feature>
<gene>
    <name evidence="2" type="ORF">C5Y98_17855</name>
</gene>
<protein>
    <submittedName>
        <fullName evidence="2">Uncharacterized protein</fullName>
    </submittedName>
</protein>
<organism evidence="2 3">
    <name type="scientific">Blastopirellula marina</name>
    <dbReference type="NCBI Taxonomy" id="124"/>
    <lineage>
        <taxon>Bacteria</taxon>
        <taxon>Pseudomonadati</taxon>
        <taxon>Planctomycetota</taxon>
        <taxon>Planctomycetia</taxon>
        <taxon>Pirellulales</taxon>
        <taxon>Pirellulaceae</taxon>
        <taxon>Blastopirellula</taxon>
    </lineage>
</organism>
<evidence type="ECO:0000313" key="3">
    <source>
        <dbReference type="Proteomes" id="UP000239388"/>
    </source>
</evidence>
<proteinExistence type="predicted"/>
<evidence type="ECO:0000256" key="1">
    <source>
        <dbReference type="SAM" id="Phobius"/>
    </source>
</evidence>
<sequence length="248" mass="28450">MNEVEPQSKTPIQLSLRDLFIGTAAIAVVLWLNRWVNSPRSLSLSMFVSLTISLTQATGVWACCYFAWRWWRKVPTDFQPGHWLLCLLGFLFVLLAIEQRLQSWLFVSFDTVTEEVLTTMSYPFLVVVLRHLLFLAVGLILPVRWPWRFLLLSPLLEMAATAYLFYALQSMTASSSLPEISRFASTMRSAELAMQVGAGLSVLLLIALAIWDRWTAPTSRDWLHWIGCVMMFLYFTLTLFVRLRLFGG</sequence>
<dbReference type="AlphaFoldDB" id="A0A2S8FLG6"/>
<feature type="transmembrane region" description="Helical" evidence="1">
    <location>
        <begin position="189"/>
        <end position="210"/>
    </location>
</feature>
<accession>A0A2S8FLG6</accession>
<keyword evidence="1" id="KW-0812">Transmembrane</keyword>
<keyword evidence="1" id="KW-1133">Transmembrane helix</keyword>
<dbReference type="Proteomes" id="UP000239388">
    <property type="component" value="Unassembled WGS sequence"/>
</dbReference>
<evidence type="ECO:0000313" key="2">
    <source>
        <dbReference type="EMBL" id="PQO33001.1"/>
    </source>
</evidence>